<reference evidence="3 4" key="1">
    <citation type="submission" date="2020-05" db="EMBL/GenBank/DDBJ databases">
        <title>MicrobeNet Type strains.</title>
        <authorList>
            <person name="Nicholson A.C."/>
        </authorList>
    </citation>
    <scope>NUCLEOTIDE SEQUENCE [LARGE SCALE GENOMIC DNA]</scope>
    <source>
        <strain evidence="3 4">JCM 3224</strain>
    </source>
</reference>
<accession>A0A849CAE0</accession>
<feature type="compositionally biased region" description="Basic and acidic residues" evidence="2">
    <location>
        <begin position="92"/>
        <end position="105"/>
    </location>
</feature>
<evidence type="ECO:0000256" key="2">
    <source>
        <dbReference type="SAM" id="MobiDB-lite"/>
    </source>
</evidence>
<dbReference type="RefSeq" id="WP_067517886.1">
    <property type="nucleotide sequence ID" value="NZ_JABELX010000003.1"/>
</dbReference>
<evidence type="ECO:0000313" key="4">
    <source>
        <dbReference type="Proteomes" id="UP000586827"/>
    </source>
</evidence>
<comment type="caution">
    <text evidence="3">The sequence shown here is derived from an EMBL/GenBank/DDBJ whole genome shotgun (WGS) entry which is preliminary data.</text>
</comment>
<dbReference type="AlphaFoldDB" id="A0A849CAE0"/>
<feature type="coiled-coil region" evidence="1">
    <location>
        <begin position="8"/>
        <end position="64"/>
    </location>
</feature>
<gene>
    <name evidence="3" type="ORF">HLB23_08595</name>
</gene>
<sequence length="112" mass="12745">MKPLSESLMDLATQVKQFEESSAEAREKNRAALQARREELGATFEREGKELEKTAAELREAAQNWWSDTREAVEHQISVMRADFDKWQAEVKAQHAKRSAEDGKTAEPISRG</sequence>
<keyword evidence="4" id="KW-1185">Reference proteome</keyword>
<name>A0A849CAE0_9NOCA</name>
<dbReference type="Proteomes" id="UP000586827">
    <property type="component" value="Unassembled WGS sequence"/>
</dbReference>
<evidence type="ECO:0000256" key="1">
    <source>
        <dbReference type="SAM" id="Coils"/>
    </source>
</evidence>
<keyword evidence="1" id="KW-0175">Coiled coil</keyword>
<organism evidence="3 4">
    <name type="scientific">Nocardia uniformis</name>
    <dbReference type="NCBI Taxonomy" id="53432"/>
    <lineage>
        <taxon>Bacteria</taxon>
        <taxon>Bacillati</taxon>
        <taxon>Actinomycetota</taxon>
        <taxon>Actinomycetes</taxon>
        <taxon>Mycobacteriales</taxon>
        <taxon>Nocardiaceae</taxon>
        <taxon>Nocardia</taxon>
    </lineage>
</organism>
<proteinExistence type="predicted"/>
<dbReference type="EMBL" id="JABELX010000003">
    <property type="protein sequence ID" value="NNH69921.1"/>
    <property type="molecule type" value="Genomic_DNA"/>
</dbReference>
<protein>
    <submittedName>
        <fullName evidence="3">Uncharacterized protein</fullName>
    </submittedName>
</protein>
<feature type="region of interest" description="Disordered" evidence="2">
    <location>
        <begin position="92"/>
        <end position="112"/>
    </location>
</feature>
<evidence type="ECO:0000313" key="3">
    <source>
        <dbReference type="EMBL" id="NNH69921.1"/>
    </source>
</evidence>